<name>A0ACD3RLH0_LARCR</name>
<dbReference type="EMBL" id="CM011677">
    <property type="protein sequence ID" value="TMS20192.1"/>
    <property type="molecule type" value="Genomic_DNA"/>
</dbReference>
<proteinExistence type="predicted"/>
<protein>
    <submittedName>
        <fullName evidence="1">Uncharacterized protein</fullName>
    </submittedName>
</protein>
<comment type="caution">
    <text evidence="1">The sequence shown here is derived from an EMBL/GenBank/DDBJ whole genome shotgun (WGS) entry which is preliminary data.</text>
</comment>
<accession>A0ACD3RLH0</accession>
<organism evidence="1 2">
    <name type="scientific">Larimichthys crocea</name>
    <name type="common">Large yellow croaker</name>
    <name type="synonym">Pseudosciaena crocea</name>
    <dbReference type="NCBI Taxonomy" id="215358"/>
    <lineage>
        <taxon>Eukaryota</taxon>
        <taxon>Metazoa</taxon>
        <taxon>Chordata</taxon>
        <taxon>Craniata</taxon>
        <taxon>Vertebrata</taxon>
        <taxon>Euteleostomi</taxon>
        <taxon>Actinopterygii</taxon>
        <taxon>Neopterygii</taxon>
        <taxon>Teleostei</taxon>
        <taxon>Neoteleostei</taxon>
        <taxon>Acanthomorphata</taxon>
        <taxon>Eupercaria</taxon>
        <taxon>Sciaenidae</taxon>
        <taxon>Larimichthys</taxon>
    </lineage>
</organism>
<dbReference type="Proteomes" id="UP000793456">
    <property type="component" value="Chromosome IV"/>
</dbReference>
<sequence length="725" mass="83284">MATINLMTYASVCSPACVMDVMFSCTCLLGVTVNTVLADDVERRRDFPPISVRFPAPHLHNGEDSSCPLTKVLAVRPSAGCHVRVIVNWVCFVCPFKSSIHVRMESDSVLRSRCRAVPKIPTFPDLDNSLDEGCNREEHEQGNGDNHVTANGKIEVEHVISKKLQLKRKSRDLYVSFAVAQYLKSDLMRQFDSQVNDFMDSLIEESASLEPAPVPAVFSPPLSDKERSKLRHFRPPHGQGKHFVSRRSLLDELFEVNHIRTIYHMFIALLILFILSTLVVDFIDEGRLVLDFDLLVYAFGQFPLVVCTWICMFLSALLVPYTLFQLWSQTQSGSSRHPRLYSLLFGSVFLLYQALGLGFLPTYVVVTNSLPPASCFIIILEQVRLMMKAHSFVRENVPRILTWAKDKSSPSPVVPQVSQYLYFLFAPTLIYRDKYPRNPVIRWGYVATKLLQVLGSLFYAYYVFVRLCIPQFRSISLQIFDPRAMVLCVFNSILPGVLVLFLAFFAFLHCWLNAFAEMLRFADRMFYKDWWNSTSFANYYRTWNVVVHDWLYYYVYRDFLWISQKRFRPAAMLFVFTVSAVVHEYILAICFGFFYPVLFCLFMCFGMMFNFILHDQRKGTYLEHYHVDSSVPGSGSHYLSVLPRVVCPALLPPEGALWTSDGTISARWNRFWGIVGTRLVSVLERWRITVTGDRTPRLVQHIFYSAVKMAASEGARSGRTTAKRS</sequence>
<evidence type="ECO:0000313" key="2">
    <source>
        <dbReference type="Proteomes" id="UP000793456"/>
    </source>
</evidence>
<reference evidence="1" key="1">
    <citation type="submission" date="2018-11" db="EMBL/GenBank/DDBJ databases">
        <title>The sequence and de novo assembly of Larimichthys crocea genome using PacBio and Hi-C technologies.</title>
        <authorList>
            <person name="Xu P."/>
            <person name="Chen B."/>
            <person name="Zhou Z."/>
            <person name="Ke Q."/>
            <person name="Wu Y."/>
            <person name="Bai H."/>
            <person name="Pu F."/>
        </authorList>
    </citation>
    <scope>NUCLEOTIDE SEQUENCE</scope>
    <source>
        <tissue evidence="1">Muscle</tissue>
    </source>
</reference>
<evidence type="ECO:0000313" key="1">
    <source>
        <dbReference type="EMBL" id="TMS20192.1"/>
    </source>
</evidence>
<gene>
    <name evidence="1" type="ORF">E3U43_006685</name>
</gene>
<keyword evidence="2" id="KW-1185">Reference proteome</keyword>